<keyword evidence="1 9" id="KW-0645">Protease</keyword>
<comment type="caution">
    <text evidence="9">Lacks conserved residue(s) required for the propagation of feature annotation.</text>
</comment>
<name>A0A2S8SV91_9BACT</name>
<dbReference type="InterPro" id="IPR013784">
    <property type="entry name" value="Carb-bd-like_fold"/>
</dbReference>
<dbReference type="GO" id="GO:0016020">
    <property type="term" value="C:membrane"/>
    <property type="evidence" value="ECO:0007669"/>
    <property type="project" value="InterPro"/>
</dbReference>
<dbReference type="Proteomes" id="UP000237684">
    <property type="component" value="Unassembled WGS sequence"/>
</dbReference>
<proteinExistence type="predicted"/>
<gene>
    <name evidence="12" type="ORF">B1R32_104227</name>
</gene>
<dbReference type="PANTHER" id="PTHR10127">
    <property type="entry name" value="DISCOIDIN, CUB, EGF, LAMININ , AND ZINC METALLOPROTEASE DOMAIN CONTAINING"/>
    <property type="match status" value="1"/>
</dbReference>
<dbReference type="SUPFAM" id="SSF49452">
    <property type="entry name" value="Starch-binding domain-like"/>
    <property type="match status" value="1"/>
</dbReference>
<dbReference type="SUPFAM" id="SSF55486">
    <property type="entry name" value="Metalloproteases ('zincins'), catalytic domain"/>
    <property type="match status" value="1"/>
</dbReference>
<dbReference type="SMART" id="SM00235">
    <property type="entry name" value="ZnMc"/>
    <property type="match status" value="1"/>
</dbReference>
<dbReference type="SUPFAM" id="SSF141072">
    <property type="entry name" value="CalX-like"/>
    <property type="match status" value="1"/>
</dbReference>
<keyword evidence="3 10" id="KW-0732">Signal</keyword>
<evidence type="ECO:0000256" key="4">
    <source>
        <dbReference type="ARBA" id="ARBA00022737"/>
    </source>
</evidence>
<dbReference type="RefSeq" id="WP_105483092.1">
    <property type="nucleotide sequence ID" value="NZ_NIGF01000004.1"/>
</dbReference>
<feature type="domain" description="Peptidase M12A" evidence="11">
    <location>
        <begin position="83"/>
        <end position="285"/>
    </location>
</feature>
<dbReference type="GO" id="GO:0006508">
    <property type="term" value="P:proteolysis"/>
    <property type="evidence" value="ECO:0007669"/>
    <property type="project" value="UniProtKB-KW"/>
</dbReference>
<dbReference type="PRINTS" id="PR00480">
    <property type="entry name" value="ASTACIN"/>
</dbReference>
<dbReference type="InterPro" id="IPR038081">
    <property type="entry name" value="CalX-like_sf"/>
</dbReference>
<dbReference type="Gene3D" id="3.40.390.10">
    <property type="entry name" value="Collagenase (Catalytic Domain)"/>
    <property type="match status" value="1"/>
</dbReference>
<feature type="binding site" evidence="9">
    <location>
        <position position="189"/>
    </location>
    <ligand>
        <name>Zn(2+)</name>
        <dbReference type="ChEBI" id="CHEBI:29105"/>
        <note>catalytic</note>
    </ligand>
</feature>
<evidence type="ECO:0000256" key="10">
    <source>
        <dbReference type="SAM" id="SignalP"/>
    </source>
</evidence>
<evidence type="ECO:0000259" key="11">
    <source>
        <dbReference type="PROSITE" id="PS51864"/>
    </source>
</evidence>
<dbReference type="PROSITE" id="PS51864">
    <property type="entry name" value="ASTACIN"/>
    <property type="match status" value="1"/>
</dbReference>
<protein>
    <submittedName>
        <fullName evidence="12">Carboxypeptidase regulatory-like domain-containing protein</fullName>
    </submittedName>
</protein>
<evidence type="ECO:0000313" key="13">
    <source>
        <dbReference type="Proteomes" id="UP000237684"/>
    </source>
</evidence>
<reference evidence="12 13" key="1">
    <citation type="journal article" date="2018" name="Syst. Appl. Microbiol.">
        <title>Abditibacterium utsteinense sp. nov., the first cultivated member of candidate phylum FBP, isolated from ice-free Antarctic soil samples.</title>
        <authorList>
            <person name="Tahon G."/>
            <person name="Tytgat B."/>
            <person name="Lebbe L."/>
            <person name="Carlier A."/>
            <person name="Willems A."/>
        </authorList>
    </citation>
    <scope>NUCLEOTIDE SEQUENCE [LARGE SCALE GENOMIC DNA]</scope>
    <source>
        <strain evidence="12 13">LMG 29911</strain>
    </source>
</reference>
<dbReference type="AlphaFoldDB" id="A0A2S8SV91"/>
<dbReference type="GO" id="GO:0004180">
    <property type="term" value="F:carboxypeptidase activity"/>
    <property type="evidence" value="ECO:0007669"/>
    <property type="project" value="UniProtKB-KW"/>
</dbReference>
<feature type="signal peptide" evidence="10">
    <location>
        <begin position="1"/>
        <end position="28"/>
    </location>
</feature>
<dbReference type="InterPro" id="IPR006026">
    <property type="entry name" value="Peptidase_Metallo"/>
</dbReference>
<keyword evidence="7" id="KW-0106">Calcium</keyword>
<dbReference type="OrthoDB" id="8455098at2"/>
<keyword evidence="12" id="KW-0121">Carboxypeptidase</keyword>
<comment type="cofactor">
    <cofactor evidence="9">
        <name>Zn(2+)</name>
        <dbReference type="ChEBI" id="CHEBI:29105"/>
    </cofactor>
    <text evidence="9">Binds 1 zinc ion per subunit.</text>
</comment>
<dbReference type="InterPro" id="IPR024079">
    <property type="entry name" value="MetalloPept_cat_dom_sf"/>
</dbReference>
<dbReference type="Gene3D" id="2.60.40.2030">
    <property type="match status" value="1"/>
</dbReference>
<dbReference type="GO" id="GO:0008270">
    <property type="term" value="F:zinc ion binding"/>
    <property type="evidence" value="ECO:0007669"/>
    <property type="project" value="UniProtKB-UniRule"/>
</dbReference>
<evidence type="ECO:0000256" key="2">
    <source>
        <dbReference type="ARBA" id="ARBA00022723"/>
    </source>
</evidence>
<feature type="binding site" evidence="9">
    <location>
        <position position="179"/>
    </location>
    <ligand>
        <name>Zn(2+)</name>
        <dbReference type="ChEBI" id="CHEBI:29105"/>
        <note>catalytic</note>
    </ligand>
</feature>
<dbReference type="CDD" id="cd04280">
    <property type="entry name" value="ZnMc_astacin_like"/>
    <property type="match status" value="1"/>
</dbReference>
<evidence type="ECO:0000256" key="3">
    <source>
        <dbReference type="ARBA" id="ARBA00022729"/>
    </source>
</evidence>
<dbReference type="InterPro" id="IPR001506">
    <property type="entry name" value="Peptidase_M12A"/>
</dbReference>
<dbReference type="InParanoid" id="A0A2S8SV91"/>
<evidence type="ECO:0000256" key="8">
    <source>
        <dbReference type="ARBA" id="ARBA00023049"/>
    </source>
</evidence>
<keyword evidence="5 9" id="KW-0378">Hydrolase</keyword>
<evidence type="ECO:0000313" key="12">
    <source>
        <dbReference type="EMBL" id="PQV64728.1"/>
    </source>
</evidence>
<dbReference type="GO" id="GO:0007154">
    <property type="term" value="P:cell communication"/>
    <property type="evidence" value="ECO:0007669"/>
    <property type="project" value="InterPro"/>
</dbReference>
<dbReference type="GO" id="GO:0030246">
    <property type="term" value="F:carbohydrate binding"/>
    <property type="evidence" value="ECO:0007669"/>
    <property type="project" value="InterPro"/>
</dbReference>
<dbReference type="SMART" id="SM00237">
    <property type="entry name" value="Calx_beta"/>
    <property type="match status" value="1"/>
</dbReference>
<dbReference type="EMBL" id="NIGF01000004">
    <property type="protein sequence ID" value="PQV64728.1"/>
    <property type="molecule type" value="Genomic_DNA"/>
</dbReference>
<dbReference type="Gene3D" id="2.60.40.1120">
    <property type="entry name" value="Carboxypeptidase-like, regulatory domain"/>
    <property type="match status" value="1"/>
</dbReference>
<keyword evidence="2 9" id="KW-0479">Metal-binding</keyword>
<feature type="binding site" evidence="9">
    <location>
        <position position="183"/>
    </location>
    <ligand>
        <name>Zn(2+)</name>
        <dbReference type="ChEBI" id="CHEBI:29105"/>
        <note>catalytic</note>
    </ligand>
</feature>
<organism evidence="12 13">
    <name type="scientific">Abditibacterium utsteinense</name>
    <dbReference type="NCBI Taxonomy" id="1960156"/>
    <lineage>
        <taxon>Bacteria</taxon>
        <taxon>Pseudomonadati</taxon>
        <taxon>Abditibacteriota</taxon>
        <taxon>Abditibacteriia</taxon>
        <taxon>Abditibacteriales</taxon>
        <taxon>Abditibacteriaceae</taxon>
        <taxon>Abditibacterium</taxon>
    </lineage>
</organism>
<evidence type="ECO:0000256" key="6">
    <source>
        <dbReference type="ARBA" id="ARBA00022833"/>
    </source>
</evidence>
<evidence type="ECO:0000256" key="9">
    <source>
        <dbReference type="PROSITE-ProRule" id="PRU01211"/>
    </source>
</evidence>
<feature type="chain" id="PRO_5015506193" evidence="10">
    <location>
        <begin position="29"/>
        <end position="665"/>
    </location>
</feature>
<accession>A0A2S8SV91</accession>
<comment type="caution">
    <text evidence="12">The sequence shown here is derived from an EMBL/GenBank/DDBJ whole genome shotgun (WGS) entry which is preliminary data.</text>
</comment>
<dbReference type="Pfam" id="PF01400">
    <property type="entry name" value="Astacin"/>
    <property type="match status" value="1"/>
</dbReference>
<feature type="active site" evidence="9">
    <location>
        <position position="180"/>
    </location>
</feature>
<dbReference type="InterPro" id="IPR003644">
    <property type="entry name" value="Calx_beta"/>
</dbReference>
<dbReference type="PANTHER" id="PTHR10127:SF780">
    <property type="entry name" value="METALLOENDOPEPTIDASE"/>
    <property type="match status" value="1"/>
</dbReference>
<dbReference type="GO" id="GO:0004222">
    <property type="term" value="F:metalloendopeptidase activity"/>
    <property type="evidence" value="ECO:0007669"/>
    <property type="project" value="UniProtKB-UniRule"/>
</dbReference>
<dbReference type="Pfam" id="PF13620">
    <property type="entry name" value="CarboxypepD_reg"/>
    <property type="match status" value="1"/>
</dbReference>
<keyword evidence="4" id="KW-0677">Repeat</keyword>
<keyword evidence="6 9" id="KW-0862">Zinc</keyword>
<keyword evidence="8 9" id="KW-0482">Metalloprotease</keyword>
<dbReference type="Pfam" id="PF03160">
    <property type="entry name" value="Calx-beta"/>
    <property type="match status" value="1"/>
</dbReference>
<sequence length="665" mass="70822">MRKPILFRSFLGAMAALLSVVPSAQVQAAPAKAAPTNNQILDKILAGVKPGQKFVKIDDMLMPVEKVRAYRNKSGGNRTASGNRTTSSAFERHTTYWPNGIVPYVIDGSLQPAQRTLFIEGAREWESIARLKFIPRTTETDYVRVFRDAGDPNYSFVGKIGGVQDLSLGIYSNRAVAEHEIAHALGVIHEQSRSNRDTFVSIDFSNIVAGQENNFAIVEDSDNHGTYDFDSVMHYGQFDFAKDSSKPTIITKPGYTQFQNVMGQRDHLSVNDKQGMIDIYGGATPIVRPSNDLFSKAKVIEGSSGTVTGTNVSATHEVGEDNHAQGGGSASIWYRWRPVNRGTVTFTTKGSAIDTVLGVYLGLSVSTVTEVTSNDDVASNTTPADTTSSVTFPAQAGAIYYIAVDNSSKSGGTGDITLNWNQNVEATRIKLSGFVKTKTSQPLSSATITLTGTSSDNNLTSITVKTSKTGEYSFSNLVAGNYNLRASKAGYTFSPSTLKVKLSKTSTGNNFTATLTPTALLPQMSVSDLSIREGNAGDAFVTFTVSMSAPSKDAITVNYTTVNGTATSSSDYAATRGTLNFAPNVLSQTVNVKVRPDTQIESDETFSLSISGAAGANIVNKLGTATLLNDDAAAPTPAPSSSSPSARSAKIAVPTRLALLDSRLK</sequence>
<evidence type="ECO:0000256" key="5">
    <source>
        <dbReference type="ARBA" id="ARBA00022801"/>
    </source>
</evidence>
<evidence type="ECO:0000256" key="7">
    <source>
        <dbReference type="ARBA" id="ARBA00022837"/>
    </source>
</evidence>
<keyword evidence="13" id="KW-1185">Reference proteome</keyword>
<evidence type="ECO:0000256" key="1">
    <source>
        <dbReference type="ARBA" id="ARBA00022670"/>
    </source>
</evidence>
<dbReference type="InterPro" id="IPR034035">
    <property type="entry name" value="Astacin-like_dom"/>
</dbReference>